<dbReference type="KEGG" id="fox:FOXG_22659"/>
<accession>A0A0J9VWP3</accession>
<dbReference type="KEGG" id="fox:FOXG_21308"/>
<dbReference type="RefSeq" id="XP_018257908.1">
    <property type="nucleotide sequence ID" value="XM_018403066.1"/>
</dbReference>
<dbReference type="GeneID" id="28961755"/>
<dbReference type="GeneID" id="28962014"/>
<evidence type="ECO:0000313" key="3">
    <source>
        <dbReference type="EMBL" id="KNB19863.1"/>
    </source>
</evidence>
<dbReference type="AlphaFoldDB" id="A0A0J9VWP3"/>
<evidence type="ECO:0000313" key="2">
    <source>
        <dbReference type="EMBL" id="KNB15399.1"/>
    </source>
</evidence>
<dbReference type="RefSeq" id="XP_018253444.1">
    <property type="nucleotide sequence ID" value="XM_018401641.1"/>
</dbReference>
<sequence>MSFQVRFVADILFATILWAFLFLVSSIIEFDDRTMQSTSCNSPQKEQFPRLRILHMVIKCLDGKKTLLAALTHIWSIGPGFRKVMLPA</sequence>
<evidence type="ECO:0000313" key="4">
    <source>
        <dbReference type="Proteomes" id="UP000009097"/>
    </source>
</evidence>
<dbReference type="EMBL" id="DS231736">
    <property type="protein sequence ID" value="KNB19863.1"/>
    <property type="molecule type" value="Genomic_DNA"/>
</dbReference>
<dbReference type="VEuPathDB" id="FungiDB:FOXG_21308"/>
<dbReference type="KEGG" id="fox:FOXG_21049"/>
<name>A0A0J9VWP3_FUSO4</name>
<dbReference type="VEuPathDB" id="FungiDB:FOXG_21049"/>
<proteinExistence type="predicted"/>
<dbReference type="EMBL" id="DS231716">
    <property type="protein sequence ID" value="KNB15399.1"/>
    <property type="molecule type" value="Genomic_DNA"/>
</dbReference>
<reference evidence="2" key="2">
    <citation type="journal article" date="2010" name="Nature">
        <title>Comparative genomics reveals mobile pathogenicity chromosomes in Fusarium.</title>
        <authorList>
            <person name="Ma L.J."/>
            <person name="van der Does H.C."/>
            <person name="Borkovich K.A."/>
            <person name="Coleman J.J."/>
            <person name="Daboussi M.J."/>
            <person name="Di Pietro A."/>
            <person name="Dufresne M."/>
            <person name="Freitag M."/>
            <person name="Grabherr M."/>
            <person name="Henrissat B."/>
            <person name="Houterman P.M."/>
            <person name="Kang S."/>
            <person name="Shim W.B."/>
            <person name="Woloshuk C."/>
            <person name="Xie X."/>
            <person name="Xu J.R."/>
            <person name="Antoniw J."/>
            <person name="Baker S.E."/>
            <person name="Bluhm B.H."/>
            <person name="Breakspear A."/>
            <person name="Brown D.W."/>
            <person name="Butchko R.A."/>
            <person name="Chapman S."/>
            <person name="Coulson R."/>
            <person name="Coutinho P.M."/>
            <person name="Danchin E.G."/>
            <person name="Diener A."/>
            <person name="Gale L.R."/>
            <person name="Gardiner D.M."/>
            <person name="Goff S."/>
            <person name="Hammond-Kosack K.E."/>
            <person name="Hilburn K."/>
            <person name="Hua-Van A."/>
            <person name="Jonkers W."/>
            <person name="Kazan K."/>
            <person name="Kodira C.D."/>
            <person name="Koehrsen M."/>
            <person name="Kumar L."/>
            <person name="Lee Y.H."/>
            <person name="Li L."/>
            <person name="Manners J.M."/>
            <person name="Miranda-Saavedra D."/>
            <person name="Mukherjee M."/>
            <person name="Park G."/>
            <person name="Park J."/>
            <person name="Park S.Y."/>
            <person name="Proctor R.H."/>
            <person name="Regev A."/>
            <person name="Ruiz-Roldan M.C."/>
            <person name="Sain D."/>
            <person name="Sakthikumar S."/>
            <person name="Sykes S."/>
            <person name="Schwartz D.C."/>
            <person name="Turgeon B.G."/>
            <person name="Wapinski I."/>
            <person name="Yoder O."/>
            <person name="Young S."/>
            <person name="Zeng Q."/>
            <person name="Zhou S."/>
            <person name="Galagan J."/>
            <person name="Cuomo C.A."/>
            <person name="Kistler H.C."/>
            <person name="Rep M."/>
        </authorList>
    </citation>
    <scope>NUCLEOTIDE SEQUENCE [LARGE SCALE GENOMIC DNA]</scope>
    <source>
        <strain evidence="2">4287</strain>
    </source>
</reference>
<dbReference type="Proteomes" id="UP000009097">
    <property type="component" value="Unassembled WGS sequence"/>
</dbReference>
<dbReference type="RefSeq" id="XP_018252158.1">
    <property type="nucleotide sequence ID" value="XM_018401392.1"/>
</dbReference>
<dbReference type="GeneID" id="28963365"/>
<protein>
    <submittedName>
        <fullName evidence="2">Uncharacterized protein</fullName>
    </submittedName>
</protein>
<evidence type="ECO:0000313" key="1">
    <source>
        <dbReference type="EMBL" id="KNB14113.1"/>
    </source>
</evidence>
<dbReference type="EMBL" id="DS231713">
    <property type="protein sequence ID" value="KNB14113.1"/>
    <property type="molecule type" value="Genomic_DNA"/>
</dbReference>
<organism evidence="2 4">
    <name type="scientific">Fusarium oxysporum f. sp. lycopersici (strain 4287 / CBS 123668 / FGSC 9935 / NRRL 34936)</name>
    <name type="common">Fusarium vascular wilt of tomato</name>
    <dbReference type="NCBI Taxonomy" id="426428"/>
    <lineage>
        <taxon>Eukaryota</taxon>
        <taxon>Fungi</taxon>
        <taxon>Dikarya</taxon>
        <taxon>Ascomycota</taxon>
        <taxon>Pezizomycotina</taxon>
        <taxon>Sordariomycetes</taxon>
        <taxon>Hypocreomycetidae</taxon>
        <taxon>Hypocreales</taxon>
        <taxon>Nectriaceae</taxon>
        <taxon>Fusarium</taxon>
        <taxon>Fusarium oxysporum species complex</taxon>
    </lineage>
</organism>
<dbReference type="VEuPathDB" id="FungiDB:FOXG_22659"/>
<gene>
    <name evidence="1" type="ORF">FOXG_21049</name>
    <name evidence="2" type="ORF">FOXG_21308</name>
    <name evidence="3" type="ORF">FOXG_22659</name>
</gene>
<reference evidence="2" key="1">
    <citation type="submission" date="2007-04" db="EMBL/GenBank/DDBJ databases">
        <authorList>
            <consortium name="The Broad Institute Genome Sequencing Platform"/>
            <person name="Birren B."/>
            <person name="Lander E."/>
            <person name="Galagan J."/>
            <person name="Nusbaum C."/>
            <person name="Devon K."/>
            <person name="Ma L.-J."/>
            <person name="Jaffe D."/>
            <person name="Butler J."/>
            <person name="Alvarez P."/>
            <person name="Gnerre S."/>
            <person name="Grabherr M."/>
            <person name="Kleber M."/>
            <person name="Mauceli E."/>
            <person name="Brockman W."/>
            <person name="MacCallum I.A."/>
            <person name="Young S."/>
            <person name="LaButti K."/>
            <person name="DeCaprio D."/>
            <person name="Crawford M."/>
            <person name="Koehrsen M."/>
            <person name="Engels R."/>
            <person name="Montgomery P."/>
            <person name="Pearson M."/>
            <person name="Howarth C."/>
            <person name="Larson L."/>
            <person name="White J."/>
            <person name="O'Leary S."/>
            <person name="Kodira C."/>
            <person name="Zeng Q."/>
            <person name="Yandava C."/>
            <person name="Alvarado L."/>
            <person name="Kistler C."/>
            <person name="Shim W.-B."/>
            <person name="Kang S."/>
            <person name="Woloshuk C."/>
        </authorList>
    </citation>
    <scope>NUCLEOTIDE SEQUENCE</scope>
    <source>
        <strain evidence="2">4287</strain>
    </source>
</reference>